<dbReference type="eggNOG" id="COG1820">
    <property type="taxonomic scope" value="Bacteria"/>
</dbReference>
<organism evidence="9 10">
    <name type="scientific">Holdemania filiformis DSM 12042</name>
    <dbReference type="NCBI Taxonomy" id="545696"/>
    <lineage>
        <taxon>Bacteria</taxon>
        <taxon>Bacillati</taxon>
        <taxon>Bacillota</taxon>
        <taxon>Erysipelotrichia</taxon>
        <taxon>Erysipelotrichales</taxon>
        <taxon>Erysipelotrichaceae</taxon>
        <taxon>Holdemania</taxon>
    </lineage>
</organism>
<dbReference type="InterPro" id="IPR032466">
    <property type="entry name" value="Metal_Hydrolase"/>
</dbReference>
<feature type="domain" description="Amidohydrolase-related" evidence="8">
    <location>
        <begin position="45"/>
        <end position="377"/>
    </location>
</feature>
<name>B9YBE7_9FIRM</name>
<dbReference type="Proteomes" id="UP000005950">
    <property type="component" value="Unassembled WGS sequence"/>
</dbReference>
<dbReference type="PANTHER" id="PTHR11113">
    <property type="entry name" value="N-ACETYLGLUCOSAMINE-6-PHOSPHATE DEACETYLASE"/>
    <property type="match status" value="1"/>
</dbReference>
<dbReference type="InterPro" id="IPR011059">
    <property type="entry name" value="Metal-dep_hydrolase_composite"/>
</dbReference>
<dbReference type="GO" id="GO:0008448">
    <property type="term" value="F:N-acetylglucosamine-6-phosphate deacetylase activity"/>
    <property type="evidence" value="ECO:0007669"/>
    <property type="project" value="UniProtKB-EC"/>
</dbReference>
<proteinExistence type="inferred from homology"/>
<evidence type="ECO:0000256" key="4">
    <source>
        <dbReference type="ARBA" id="ARBA00023277"/>
    </source>
</evidence>
<dbReference type="Gene3D" id="2.30.40.10">
    <property type="entry name" value="Urease, subunit C, domain 1"/>
    <property type="match status" value="1"/>
</dbReference>
<keyword evidence="3 5" id="KW-0378">Hydrolase</keyword>
<evidence type="ECO:0000259" key="8">
    <source>
        <dbReference type="Pfam" id="PF01979"/>
    </source>
</evidence>
<dbReference type="Pfam" id="PF01979">
    <property type="entry name" value="Amidohydro_1"/>
    <property type="match status" value="1"/>
</dbReference>
<dbReference type="GO" id="GO:0006046">
    <property type="term" value="P:N-acetylglucosamine catabolic process"/>
    <property type="evidence" value="ECO:0007669"/>
    <property type="project" value="TreeGrafter"/>
</dbReference>
<reference evidence="9 10" key="1">
    <citation type="submission" date="2008-12" db="EMBL/GenBank/DDBJ databases">
        <authorList>
            <person name="Fulton L."/>
            <person name="Clifton S."/>
            <person name="Fulton B."/>
            <person name="Xu J."/>
            <person name="Minx P."/>
            <person name="Pepin K.H."/>
            <person name="Johnson M."/>
            <person name="Bhonagiri V."/>
            <person name="Nash W.E."/>
            <person name="Mardis E.R."/>
            <person name="Wilson R.K."/>
        </authorList>
    </citation>
    <scope>NUCLEOTIDE SEQUENCE [LARGE SCALE GENOMIC DNA]</scope>
    <source>
        <strain evidence="9 10">DSM 12042</strain>
    </source>
</reference>
<dbReference type="GO" id="GO:0046872">
    <property type="term" value="F:metal ion binding"/>
    <property type="evidence" value="ECO:0007669"/>
    <property type="project" value="UniProtKB-KW"/>
</dbReference>
<evidence type="ECO:0000256" key="7">
    <source>
        <dbReference type="PIRSR" id="PIRSR038994-3"/>
    </source>
</evidence>
<dbReference type="EC" id="3.5.1.25" evidence="9"/>
<dbReference type="EMBL" id="ACCF01000199">
    <property type="protein sequence ID" value="EEF66668.1"/>
    <property type="molecule type" value="Genomic_DNA"/>
</dbReference>
<gene>
    <name evidence="9" type="primary">nagA</name>
    <name evidence="9" type="ORF">HOLDEFILI_03154</name>
</gene>
<evidence type="ECO:0000313" key="10">
    <source>
        <dbReference type="Proteomes" id="UP000005950"/>
    </source>
</evidence>
<dbReference type="InterPro" id="IPR006680">
    <property type="entry name" value="Amidohydro-rel"/>
</dbReference>
<feature type="binding site" evidence="7">
    <location>
        <position position="193"/>
    </location>
    <ligand>
        <name>Zn(2+)</name>
        <dbReference type="ChEBI" id="CHEBI:29105"/>
    </ligand>
</feature>
<evidence type="ECO:0000256" key="5">
    <source>
        <dbReference type="PIRNR" id="PIRNR038994"/>
    </source>
</evidence>
<dbReference type="PANTHER" id="PTHR11113:SF14">
    <property type="entry name" value="N-ACETYLGLUCOSAMINE-6-PHOSPHATE DEACETYLASE"/>
    <property type="match status" value="1"/>
</dbReference>
<dbReference type="RefSeq" id="WP_006060319.1">
    <property type="nucleotide sequence ID" value="NZ_GG657561.1"/>
</dbReference>
<keyword evidence="2 7" id="KW-0479">Metal-binding</keyword>
<comment type="cofactor">
    <cofactor evidence="7">
        <name>a divalent metal cation</name>
        <dbReference type="ChEBI" id="CHEBI:60240"/>
    </cofactor>
    <text evidence="7">Binds 1 divalent metal cation per subunit.</text>
</comment>
<dbReference type="SUPFAM" id="SSF51338">
    <property type="entry name" value="Composite domain of metallo-dependent hydrolases"/>
    <property type="match status" value="1"/>
</dbReference>
<reference evidence="9 10" key="2">
    <citation type="submission" date="2009-02" db="EMBL/GenBank/DDBJ databases">
        <title>Draft genome sequence of Holdemania filiformis DSM 12042.</title>
        <authorList>
            <person name="Sudarsanam P."/>
            <person name="Ley R."/>
            <person name="Guruge J."/>
            <person name="Turnbaugh P.J."/>
            <person name="Mahowald M."/>
            <person name="Liep D."/>
            <person name="Gordon J."/>
        </authorList>
    </citation>
    <scope>NUCLEOTIDE SEQUENCE [LARGE SCALE GENOMIC DNA]</scope>
    <source>
        <strain evidence="9 10">DSM 12042</strain>
    </source>
</reference>
<feature type="binding site" evidence="7">
    <location>
        <position position="214"/>
    </location>
    <ligand>
        <name>Zn(2+)</name>
        <dbReference type="ChEBI" id="CHEBI:29105"/>
    </ligand>
</feature>
<dbReference type="STRING" id="545696.HOLDEFILI_03154"/>
<evidence type="ECO:0000256" key="6">
    <source>
        <dbReference type="PIRSR" id="PIRSR038994-1"/>
    </source>
</evidence>
<protein>
    <submittedName>
        <fullName evidence="9">N-acetylglucosamine-6-phosphate deacetylase</fullName>
        <ecNumber evidence="9">3.5.1.25</ecNumber>
    </submittedName>
</protein>
<dbReference type="Gene3D" id="3.20.20.140">
    <property type="entry name" value="Metal-dependent hydrolases"/>
    <property type="match status" value="1"/>
</dbReference>
<comment type="caution">
    <text evidence="9">The sequence shown here is derived from an EMBL/GenBank/DDBJ whole genome shotgun (WGS) entry which is preliminary data.</text>
</comment>
<dbReference type="AlphaFoldDB" id="B9YBE7"/>
<dbReference type="OrthoDB" id="9776488at2"/>
<evidence type="ECO:0000313" key="9">
    <source>
        <dbReference type="EMBL" id="EEF66668.1"/>
    </source>
</evidence>
<evidence type="ECO:0000256" key="3">
    <source>
        <dbReference type="ARBA" id="ARBA00022801"/>
    </source>
</evidence>
<dbReference type="InterPro" id="IPR003764">
    <property type="entry name" value="GlcNAc_6-P_deAcase"/>
</dbReference>
<evidence type="ECO:0000256" key="2">
    <source>
        <dbReference type="ARBA" id="ARBA00022723"/>
    </source>
</evidence>
<dbReference type="HOGENOM" id="CLU_032482_2_0_9"/>
<feature type="active site" description="Proton donor/acceptor" evidence="6">
    <location>
        <position position="274"/>
    </location>
</feature>
<accession>B9YBE7</accession>
<dbReference type="NCBIfam" id="TIGR00221">
    <property type="entry name" value="nagA"/>
    <property type="match status" value="1"/>
</dbReference>
<feature type="binding site" evidence="7">
    <location>
        <position position="127"/>
    </location>
    <ligand>
        <name>Zn(2+)</name>
        <dbReference type="ChEBI" id="CHEBI:29105"/>
    </ligand>
</feature>
<sequence length="398" mass="43882">MKFENYEIWTPQGAVKGTLEIKDGKIVGLYPDLQSGEDHFKQNKILPGLIDIHTHGYLGYSAQSADPEELHGLARAMTSIGVTGFFPTAGEHFDKEYENLSALASVIDEQRRTEIKDEAQIFGIHMEGPFLNPAKKGGFALSQLCEPSVDKLRSYISAAGGHLKYMTISPEMDPEGSLMRECQNHHILLSGGHTTATFEEYNQGIVLGLSTSTHTGNAMSPIDRRDGGAFGAALLSEALYNEIICDFVHVSQEVLEMMFRIKKGGMGKFIMISDSESLSGLPRGNYHEKGRHYTVTDEGKLVLDDGVLAGSVTNMLQGVRNCYRKLHKSIPEILKMTSENPAALFGLTTKGKLLPGMDADFIILDDEDRLIQTYVNGVCVFDHHQEATVNPRFIAQLQ</sequence>
<dbReference type="PIRSF" id="PIRSF038994">
    <property type="entry name" value="NagA"/>
    <property type="match status" value="1"/>
</dbReference>
<dbReference type="SUPFAM" id="SSF51556">
    <property type="entry name" value="Metallo-dependent hydrolases"/>
    <property type="match status" value="1"/>
</dbReference>
<comment type="similarity">
    <text evidence="1 5">Belongs to the metallo-dependent hydrolases superfamily. NagA family.</text>
</comment>
<evidence type="ECO:0000256" key="1">
    <source>
        <dbReference type="ARBA" id="ARBA00010716"/>
    </source>
</evidence>
<keyword evidence="4 5" id="KW-0119">Carbohydrate metabolism</keyword>